<dbReference type="Pfam" id="PF07230">
    <property type="entry name" value="Portal_T4"/>
    <property type="match status" value="1"/>
</dbReference>
<dbReference type="AlphaFoldDB" id="A0A382QM77"/>
<feature type="region of interest" description="Disordered" evidence="1">
    <location>
        <begin position="106"/>
        <end position="144"/>
    </location>
</feature>
<proteinExistence type="predicted"/>
<dbReference type="EMBL" id="UINC01115482">
    <property type="protein sequence ID" value="SVC86546.1"/>
    <property type="molecule type" value="Genomic_DNA"/>
</dbReference>
<accession>A0A382QM77</accession>
<name>A0A382QM77_9ZZZZ</name>
<feature type="non-terminal residue" evidence="2">
    <location>
        <position position="1"/>
    </location>
</feature>
<sequence length="156" mass="18140">FDQLLKTQLVLKGIIKIEDWEKFRPEVQYKWAEDSYYRETKNSEMLLGRLGLLREVSEYAGRYFSMDFIKREVLQFTDEEIREMEKQIAAEVKGEKLDQQTTIEFGVHGPQMEEPPPEAPPEAPPEGGEAPAQAPPKQEQINGSFNEYFKDILEKV</sequence>
<protein>
    <submittedName>
        <fullName evidence="2">Uncharacterized protein</fullName>
    </submittedName>
</protein>
<reference evidence="2" key="1">
    <citation type="submission" date="2018-05" db="EMBL/GenBank/DDBJ databases">
        <authorList>
            <person name="Lanie J.A."/>
            <person name="Ng W.-L."/>
            <person name="Kazmierczak K.M."/>
            <person name="Andrzejewski T.M."/>
            <person name="Davidsen T.M."/>
            <person name="Wayne K.J."/>
            <person name="Tettelin H."/>
            <person name="Glass J.I."/>
            <person name="Rusch D."/>
            <person name="Podicherti R."/>
            <person name="Tsui H.-C.T."/>
            <person name="Winkler M.E."/>
        </authorList>
    </citation>
    <scope>NUCLEOTIDE SEQUENCE</scope>
</reference>
<organism evidence="2">
    <name type="scientific">marine metagenome</name>
    <dbReference type="NCBI Taxonomy" id="408172"/>
    <lineage>
        <taxon>unclassified sequences</taxon>
        <taxon>metagenomes</taxon>
        <taxon>ecological metagenomes</taxon>
    </lineage>
</organism>
<dbReference type="InterPro" id="IPR010823">
    <property type="entry name" value="Portal_Gp20"/>
</dbReference>
<gene>
    <name evidence="2" type="ORF">METZ01_LOCUS339400</name>
</gene>
<evidence type="ECO:0000256" key="1">
    <source>
        <dbReference type="SAM" id="MobiDB-lite"/>
    </source>
</evidence>
<feature type="compositionally biased region" description="Pro residues" evidence="1">
    <location>
        <begin position="113"/>
        <end position="124"/>
    </location>
</feature>
<evidence type="ECO:0000313" key="2">
    <source>
        <dbReference type="EMBL" id="SVC86546.1"/>
    </source>
</evidence>
<feature type="compositionally biased region" description="Low complexity" evidence="1">
    <location>
        <begin position="125"/>
        <end position="140"/>
    </location>
</feature>